<evidence type="ECO:0000259" key="1">
    <source>
        <dbReference type="PROSITE" id="PS50112"/>
    </source>
</evidence>
<feature type="domain" description="PAC" evidence="2">
    <location>
        <begin position="252"/>
        <end position="304"/>
    </location>
</feature>
<dbReference type="SUPFAM" id="SSF55785">
    <property type="entry name" value="PYP-like sensor domain (PAS domain)"/>
    <property type="match status" value="2"/>
</dbReference>
<reference evidence="5 6" key="1">
    <citation type="submission" date="2023-07" db="EMBL/GenBank/DDBJ databases">
        <title>Description of novel actinomycetes strains, isolated from tidal flat sediment.</title>
        <authorList>
            <person name="Lu C."/>
        </authorList>
    </citation>
    <scope>NUCLEOTIDE SEQUENCE [LARGE SCALE GENOMIC DNA]</scope>
    <source>
        <strain evidence="5 6">SYSU T00b441</strain>
    </source>
</reference>
<evidence type="ECO:0000259" key="3">
    <source>
        <dbReference type="PROSITE" id="PS50883"/>
    </source>
</evidence>
<dbReference type="SMART" id="SM00091">
    <property type="entry name" value="PAS"/>
    <property type="match status" value="2"/>
</dbReference>
<dbReference type="InterPro" id="IPR052155">
    <property type="entry name" value="Biofilm_reg_signaling"/>
</dbReference>
<dbReference type="NCBIfam" id="TIGR00229">
    <property type="entry name" value="sensory_box"/>
    <property type="match status" value="1"/>
</dbReference>
<evidence type="ECO:0000313" key="5">
    <source>
        <dbReference type="EMBL" id="MDO8107379.1"/>
    </source>
</evidence>
<dbReference type="Pfam" id="PF00563">
    <property type="entry name" value="EAL"/>
    <property type="match status" value="1"/>
</dbReference>
<dbReference type="Pfam" id="PF00990">
    <property type="entry name" value="GGDEF"/>
    <property type="match status" value="1"/>
</dbReference>
<organism evidence="5 6">
    <name type="scientific">Actinotalea lenta</name>
    <dbReference type="NCBI Taxonomy" id="3064654"/>
    <lineage>
        <taxon>Bacteria</taxon>
        <taxon>Bacillati</taxon>
        <taxon>Actinomycetota</taxon>
        <taxon>Actinomycetes</taxon>
        <taxon>Micrococcales</taxon>
        <taxon>Cellulomonadaceae</taxon>
        <taxon>Actinotalea</taxon>
    </lineage>
</organism>
<dbReference type="SUPFAM" id="SSF55073">
    <property type="entry name" value="Nucleotide cyclase"/>
    <property type="match status" value="1"/>
</dbReference>
<feature type="domain" description="EAL" evidence="3">
    <location>
        <begin position="479"/>
        <end position="719"/>
    </location>
</feature>
<proteinExistence type="predicted"/>
<feature type="domain" description="PAS" evidence="1">
    <location>
        <begin position="178"/>
        <end position="248"/>
    </location>
</feature>
<dbReference type="CDD" id="cd01948">
    <property type="entry name" value="EAL"/>
    <property type="match status" value="1"/>
</dbReference>
<dbReference type="PROSITE" id="PS50113">
    <property type="entry name" value="PAC"/>
    <property type="match status" value="1"/>
</dbReference>
<dbReference type="InterPro" id="IPR001610">
    <property type="entry name" value="PAC"/>
</dbReference>
<name>A0ABT9DAS8_9CELL</name>
<dbReference type="NCBIfam" id="TIGR00254">
    <property type="entry name" value="GGDEF"/>
    <property type="match status" value="1"/>
</dbReference>
<evidence type="ECO:0000259" key="4">
    <source>
        <dbReference type="PROSITE" id="PS50887"/>
    </source>
</evidence>
<dbReference type="SMART" id="SM00267">
    <property type="entry name" value="GGDEF"/>
    <property type="match status" value="1"/>
</dbReference>
<dbReference type="InterPro" id="IPR000160">
    <property type="entry name" value="GGDEF_dom"/>
</dbReference>
<comment type="caution">
    <text evidence="5">The sequence shown here is derived from an EMBL/GenBank/DDBJ whole genome shotgun (WGS) entry which is preliminary data.</text>
</comment>
<dbReference type="InterPro" id="IPR013767">
    <property type="entry name" value="PAS_fold"/>
</dbReference>
<dbReference type="RefSeq" id="WP_304601006.1">
    <property type="nucleotide sequence ID" value="NZ_JAUQYP010000001.1"/>
</dbReference>
<dbReference type="InterPro" id="IPR035919">
    <property type="entry name" value="EAL_sf"/>
</dbReference>
<gene>
    <name evidence="5" type="ORF">Q6348_09245</name>
</gene>
<dbReference type="InterPro" id="IPR000700">
    <property type="entry name" value="PAS-assoc_C"/>
</dbReference>
<keyword evidence="6" id="KW-1185">Reference proteome</keyword>
<dbReference type="InterPro" id="IPR043128">
    <property type="entry name" value="Rev_trsase/Diguanyl_cyclase"/>
</dbReference>
<sequence>MGDALTGILPWAAAALLGGLAAWLARAWGRSRVEAAVHRRELGVAVRRAAGIMAVGRDGILVHAPDGRILDINEAACQVLDKARSELLGTRVGELPASWINEENLPVAPGAVFAAPAAGLPGEQEPFLVGVVPATGAAVRWVQTSTRAVPGAEGGHELVTTLADVTGPRQIRAALARSETQFRLAMENAPIGMVLTDRQWRLVEVNAAFAQMLGVPPEALVGRDLSALSHPADRAAERAHVQQVLAGVGTRFTLDKRYLRADGQTIWAVLDAVLVRSPSGEPDQFVAQVRDATEAKLQSEMLAHRASHDPLTGLGNRAAMQEELSEALGLPDAADRVAVILVDLDEFKEINDRYGHGAGDDVLVHVGGVLRAACGGRGTAFRLGGDEFVVVVRDPQAGRAAFEIATAVHRALANPVRTQQRRFPVRASLGVAVVDDALLATGMSGVLAAGDAALYAAKGAGRSRTEVYSPEMDVPEVSRHGLHHDLTRAIEHGELILHFQPVVDLATQAVVGHEALVRWEHPERGLLLPGSFLDAASETGLAVPLGLEVVRLAVAHLVRTRPAGRWVSVNVAADQLGDGQLVAAIRGAMAQYDLAPGRLMVELTETSLDPSPRVRQDLVDLHAAGVPVLIDAFGTGVPPLPYLRDLPLAGIKLDMSFTAGIPEDPAAARVARGLGAMAAAMDLISVAEGVETSEQATHLKAGGWRYGQGWLFGVARATD</sequence>
<dbReference type="CDD" id="cd00130">
    <property type="entry name" value="PAS"/>
    <property type="match status" value="2"/>
</dbReference>
<dbReference type="Pfam" id="PF13426">
    <property type="entry name" value="PAS_9"/>
    <property type="match status" value="1"/>
</dbReference>
<dbReference type="PANTHER" id="PTHR44757">
    <property type="entry name" value="DIGUANYLATE CYCLASE DGCP"/>
    <property type="match status" value="1"/>
</dbReference>
<dbReference type="Gene3D" id="3.30.70.270">
    <property type="match status" value="1"/>
</dbReference>
<dbReference type="SUPFAM" id="SSF141868">
    <property type="entry name" value="EAL domain-like"/>
    <property type="match status" value="1"/>
</dbReference>
<dbReference type="Gene3D" id="3.30.450.20">
    <property type="entry name" value="PAS domain"/>
    <property type="match status" value="2"/>
</dbReference>
<dbReference type="Gene3D" id="3.20.20.450">
    <property type="entry name" value="EAL domain"/>
    <property type="match status" value="1"/>
</dbReference>
<evidence type="ECO:0000259" key="2">
    <source>
        <dbReference type="PROSITE" id="PS50113"/>
    </source>
</evidence>
<dbReference type="InterPro" id="IPR035965">
    <property type="entry name" value="PAS-like_dom_sf"/>
</dbReference>
<dbReference type="PROSITE" id="PS50883">
    <property type="entry name" value="EAL"/>
    <property type="match status" value="1"/>
</dbReference>
<dbReference type="PANTHER" id="PTHR44757:SF2">
    <property type="entry name" value="BIOFILM ARCHITECTURE MAINTENANCE PROTEIN MBAA"/>
    <property type="match status" value="1"/>
</dbReference>
<dbReference type="SMART" id="SM00052">
    <property type="entry name" value="EAL"/>
    <property type="match status" value="1"/>
</dbReference>
<protein>
    <submittedName>
        <fullName evidence="5">EAL domain-containing protein</fullName>
    </submittedName>
</protein>
<dbReference type="PROSITE" id="PS50887">
    <property type="entry name" value="GGDEF"/>
    <property type="match status" value="1"/>
</dbReference>
<dbReference type="PROSITE" id="PS50112">
    <property type="entry name" value="PAS"/>
    <property type="match status" value="1"/>
</dbReference>
<dbReference type="InterPro" id="IPR001633">
    <property type="entry name" value="EAL_dom"/>
</dbReference>
<evidence type="ECO:0000313" key="6">
    <source>
        <dbReference type="Proteomes" id="UP001232536"/>
    </source>
</evidence>
<dbReference type="Proteomes" id="UP001232536">
    <property type="component" value="Unassembled WGS sequence"/>
</dbReference>
<accession>A0ABT9DAS8</accession>
<dbReference type="Pfam" id="PF00989">
    <property type="entry name" value="PAS"/>
    <property type="match status" value="1"/>
</dbReference>
<dbReference type="SMART" id="SM00086">
    <property type="entry name" value="PAC"/>
    <property type="match status" value="1"/>
</dbReference>
<dbReference type="CDD" id="cd01949">
    <property type="entry name" value="GGDEF"/>
    <property type="match status" value="1"/>
</dbReference>
<feature type="domain" description="GGDEF" evidence="4">
    <location>
        <begin position="335"/>
        <end position="470"/>
    </location>
</feature>
<dbReference type="EMBL" id="JAUQYP010000001">
    <property type="protein sequence ID" value="MDO8107379.1"/>
    <property type="molecule type" value="Genomic_DNA"/>
</dbReference>
<dbReference type="InterPro" id="IPR000014">
    <property type="entry name" value="PAS"/>
</dbReference>
<dbReference type="InterPro" id="IPR029787">
    <property type="entry name" value="Nucleotide_cyclase"/>
</dbReference>